<dbReference type="Gene3D" id="1.20.1250.20">
    <property type="entry name" value="MFS general substrate transporter like domains"/>
    <property type="match status" value="1"/>
</dbReference>
<feature type="transmembrane region" description="Helical" evidence="6">
    <location>
        <begin position="252"/>
        <end position="271"/>
    </location>
</feature>
<evidence type="ECO:0000256" key="2">
    <source>
        <dbReference type="ARBA" id="ARBA00022475"/>
    </source>
</evidence>
<proteinExistence type="predicted"/>
<accession>A0A2S3UTQ3</accession>
<evidence type="ECO:0000313" key="7">
    <source>
        <dbReference type="EMBL" id="POF31102.1"/>
    </source>
</evidence>
<feature type="transmembrane region" description="Helical" evidence="6">
    <location>
        <begin position="283"/>
        <end position="304"/>
    </location>
</feature>
<dbReference type="PANTHER" id="PTHR23513">
    <property type="entry name" value="INTEGRAL MEMBRANE EFFLUX PROTEIN-RELATED"/>
    <property type="match status" value="1"/>
</dbReference>
<dbReference type="InterPro" id="IPR036259">
    <property type="entry name" value="MFS_trans_sf"/>
</dbReference>
<keyword evidence="8" id="KW-1185">Reference proteome</keyword>
<evidence type="ECO:0000256" key="3">
    <source>
        <dbReference type="ARBA" id="ARBA00022692"/>
    </source>
</evidence>
<feature type="transmembrane region" description="Helical" evidence="6">
    <location>
        <begin position="12"/>
        <end position="35"/>
    </location>
</feature>
<keyword evidence="4 6" id="KW-1133">Transmembrane helix</keyword>
<dbReference type="GO" id="GO:0005886">
    <property type="term" value="C:plasma membrane"/>
    <property type="evidence" value="ECO:0007669"/>
    <property type="project" value="UniProtKB-SubCell"/>
</dbReference>
<keyword evidence="2" id="KW-1003">Cell membrane</keyword>
<dbReference type="Proteomes" id="UP000236959">
    <property type="component" value="Unassembled WGS sequence"/>
</dbReference>
<dbReference type="GO" id="GO:0022857">
    <property type="term" value="F:transmembrane transporter activity"/>
    <property type="evidence" value="ECO:0007669"/>
    <property type="project" value="InterPro"/>
</dbReference>
<dbReference type="Pfam" id="PF07690">
    <property type="entry name" value="MFS_1"/>
    <property type="match status" value="1"/>
</dbReference>
<feature type="transmembrane region" description="Helical" evidence="6">
    <location>
        <begin position="168"/>
        <end position="186"/>
    </location>
</feature>
<dbReference type="CDD" id="cd06173">
    <property type="entry name" value="MFS_MefA_like"/>
    <property type="match status" value="1"/>
</dbReference>
<feature type="transmembrane region" description="Helical" evidence="6">
    <location>
        <begin position="366"/>
        <end position="391"/>
    </location>
</feature>
<feature type="transmembrane region" description="Helical" evidence="6">
    <location>
        <begin position="47"/>
        <end position="66"/>
    </location>
</feature>
<dbReference type="PANTHER" id="PTHR23513:SF6">
    <property type="entry name" value="MAJOR FACILITATOR SUPERFAMILY ASSOCIATED DOMAIN-CONTAINING PROTEIN"/>
    <property type="match status" value="1"/>
</dbReference>
<evidence type="ECO:0000256" key="4">
    <source>
        <dbReference type="ARBA" id="ARBA00022989"/>
    </source>
</evidence>
<dbReference type="AlphaFoldDB" id="A0A2S3UTQ3"/>
<evidence type="ECO:0000256" key="6">
    <source>
        <dbReference type="SAM" id="Phobius"/>
    </source>
</evidence>
<dbReference type="InterPro" id="IPR011701">
    <property type="entry name" value="MFS"/>
</dbReference>
<feature type="transmembrane region" description="Helical" evidence="6">
    <location>
        <begin position="341"/>
        <end position="360"/>
    </location>
</feature>
<evidence type="ECO:0000256" key="1">
    <source>
        <dbReference type="ARBA" id="ARBA00004651"/>
    </source>
</evidence>
<gene>
    <name evidence="7" type="ORF">CLV41_105282</name>
</gene>
<dbReference type="EMBL" id="PPCN01000005">
    <property type="protein sequence ID" value="POF31102.1"/>
    <property type="molecule type" value="Genomic_DNA"/>
</dbReference>
<protein>
    <submittedName>
        <fullName evidence="7">MFS transporter</fullName>
    </submittedName>
</protein>
<keyword evidence="3 6" id="KW-0812">Transmembrane</keyword>
<organism evidence="7 8">
    <name type="scientific">Roseibium marinum</name>
    <dbReference type="NCBI Taxonomy" id="281252"/>
    <lineage>
        <taxon>Bacteria</taxon>
        <taxon>Pseudomonadati</taxon>
        <taxon>Pseudomonadota</taxon>
        <taxon>Alphaproteobacteria</taxon>
        <taxon>Hyphomicrobiales</taxon>
        <taxon>Stappiaceae</taxon>
        <taxon>Roseibium</taxon>
    </lineage>
</organism>
<dbReference type="OrthoDB" id="4368225at2"/>
<comment type="subcellular location">
    <subcellularLocation>
        <location evidence="1">Cell membrane</location>
        <topology evidence="1">Multi-pass membrane protein</topology>
    </subcellularLocation>
</comment>
<name>A0A2S3UTQ3_9HYPH</name>
<feature type="transmembrane region" description="Helical" evidence="6">
    <location>
        <begin position="310"/>
        <end position="329"/>
    </location>
</feature>
<sequence length="436" mass="47025">MLNPLRHSTFRFLFASQVLSLTGVGLMTAGLSLAAWRIGGASHAGPILGLFFALKMIAYVGFSPFAQAALTRIPRLRALVGLDVARLLFMVPLAFVSSWWTIAALAFVFFAVSSAFTPLFQAMIPSVLPDKETYSEALALSRIAYTLESILTPILVGAALLFMHTEYLFALAALGFTGSAVCLLLSRGGGDVRVQSQDPFLTRAVRGLWIYARTPRLRGLFVLNFGLSLVMAWILVNTIVYAGTRFENAEQVFPWLMGGYGAGAALMAFALPSLLRSFPERRVMAAGTFTFAILSPLILLQPALPELVVLWASFGAACTLTLTPGGLVLTRSASDTDRPAVFAAQFSLSHAGWLVAYPLAGWLGAAFAPATALIMLAILATLVTIAGLAVWPAKDPDLREHSHPDLPPDHPHIASTHRGVHAHPFYIDELHPRWDA</sequence>
<keyword evidence="5 6" id="KW-0472">Membrane</keyword>
<evidence type="ECO:0000256" key="5">
    <source>
        <dbReference type="ARBA" id="ARBA00023136"/>
    </source>
</evidence>
<evidence type="ECO:0000313" key="8">
    <source>
        <dbReference type="Proteomes" id="UP000236959"/>
    </source>
</evidence>
<dbReference type="SUPFAM" id="SSF103473">
    <property type="entry name" value="MFS general substrate transporter"/>
    <property type="match status" value="1"/>
</dbReference>
<comment type="caution">
    <text evidence="7">The sequence shown here is derived from an EMBL/GenBank/DDBJ whole genome shotgun (WGS) entry which is preliminary data.</text>
</comment>
<feature type="transmembrane region" description="Helical" evidence="6">
    <location>
        <begin position="220"/>
        <end position="240"/>
    </location>
</feature>
<reference evidence="7 8" key="1">
    <citation type="submission" date="2018-01" db="EMBL/GenBank/DDBJ databases">
        <title>Genomic Encyclopedia of Archaeal and Bacterial Type Strains, Phase II (KMG-II): from individual species to whole genera.</title>
        <authorList>
            <person name="Goeker M."/>
        </authorList>
    </citation>
    <scope>NUCLEOTIDE SEQUENCE [LARGE SCALE GENOMIC DNA]</scope>
    <source>
        <strain evidence="7 8">DSM 17023</strain>
    </source>
</reference>
<dbReference type="RefSeq" id="WP_103223036.1">
    <property type="nucleotide sequence ID" value="NZ_PPCN01000005.1"/>
</dbReference>